<gene>
    <name evidence="1" type="ORF">LCGC14_1238770</name>
</gene>
<accession>A0A0F9NNN7</accession>
<comment type="caution">
    <text evidence="1">The sequence shown here is derived from an EMBL/GenBank/DDBJ whole genome shotgun (WGS) entry which is preliminary data.</text>
</comment>
<organism evidence="1">
    <name type="scientific">marine sediment metagenome</name>
    <dbReference type="NCBI Taxonomy" id="412755"/>
    <lineage>
        <taxon>unclassified sequences</taxon>
        <taxon>metagenomes</taxon>
        <taxon>ecological metagenomes</taxon>
    </lineage>
</organism>
<dbReference type="SUPFAM" id="SSF49899">
    <property type="entry name" value="Concanavalin A-like lectins/glucanases"/>
    <property type="match status" value="1"/>
</dbReference>
<protein>
    <submittedName>
        <fullName evidence="1">Uncharacterized protein</fullName>
    </submittedName>
</protein>
<proteinExistence type="predicted"/>
<dbReference type="EMBL" id="LAZR01006673">
    <property type="protein sequence ID" value="KKM90430.1"/>
    <property type="molecule type" value="Genomic_DNA"/>
</dbReference>
<dbReference type="AlphaFoldDB" id="A0A0F9NNN7"/>
<sequence length="856" mass="90114">MTVVLTTAQKRFTWLSSDSKPTLTAQDAGSMGYETNTGKRFIWTSAAWVQFAPASYFADILPITNNTYDLGSAALSWAEAHIETVVVGGSVTGNWSPTDDDTYDLGENSTPREWKDLYVDGIAYIDDMSVPNGFSMVSEVTAFSHFDHDNGAWDFFTKTSAAAQVSRLRIPNGTDIVDIAFANANLLFGTGLGIRANAANGTIVDFEAYENGAYVTVANMNSSATLANWTFSRNVAFTQAATLSTSTGVLTIDGDDGLILQTTGSGIIEAKEILAIGTGEGLATIATGLTLRAPSIIGGGTNNIAGADLTITGGAGTGTGDVGQIIFKTYQVGASGNSVQSTLETILTLDEDIALFAKAVNVVDDTALSVGTTLDNVFYHRTATLSADANLDGVLVGASQNTSALAANSLIISNITTDGDILIAVSDGGHSKQMIFMDGSTGVTHLGKPGGPGKATATGDVYMAGKFEVDGLFFPDAQIQSATGSVGAPAYSFNGDPNSGMYFITGDDLGFAAGGLLGLELKETSSVIQVMLHGDTRITDTKAITAGLTGLDDDFITLEAHDNDSANGTWIEVARLQAATDPYFSMGGSQQHKFYNSGAVELGTNVDIEDTTGLVQRMAYAQIMEILGDVSGCWPLVDATGTTVTDFTANGQDGTASKSVATWDTPPAFQGSVQVYDHDGVDEEWDVADNALFSTAGAFSVGIAVKMTDSTDSTLIAVWDVDNTFREFRLYLDANDYPTFACFDESGDDTIERQDQTALSEGTLHTVFAVFNGGTDAADIKIYVDGIQTDDATTVDDVGFADIEDTGAALMIGHIISTGVANLLDGVEWGPWYTPKELSADEVWNLHQIYRGLLNF</sequence>
<name>A0A0F9NNN7_9ZZZZ</name>
<evidence type="ECO:0000313" key="1">
    <source>
        <dbReference type="EMBL" id="KKM90430.1"/>
    </source>
</evidence>
<reference evidence="1" key="1">
    <citation type="journal article" date="2015" name="Nature">
        <title>Complex archaea that bridge the gap between prokaryotes and eukaryotes.</title>
        <authorList>
            <person name="Spang A."/>
            <person name="Saw J.H."/>
            <person name="Jorgensen S.L."/>
            <person name="Zaremba-Niedzwiedzka K."/>
            <person name="Martijn J."/>
            <person name="Lind A.E."/>
            <person name="van Eijk R."/>
            <person name="Schleper C."/>
            <person name="Guy L."/>
            <person name="Ettema T.J."/>
        </authorList>
    </citation>
    <scope>NUCLEOTIDE SEQUENCE</scope>
</reference>
<dbReference type="InterPro" id="IPR013320">
    <property type="entry name" value="ConA-like_dom_sf"/>
</dbReference>
<dbReference type="Gene3D" id="2.60.120.200">
    <property type="match status" value="1"/>
</dbReference>